<proteinExistence type="predicted"/>
<evidence type="ECO:0000256" key="1">
    <source>
        <dbReference type="SAM" id="MobiDB-lite"/>
    </source>
</evidence>
<evidence type="ECO:0000313" key="2">
    <source>
        <dbReference type="EMBL" id="MFD4214754.1"/>
    </source>
</evidence>
<dbReference type="RefSeq" id="WP_382824175.1">
    <property type="nucleotide sequence ID" value="NZ_JBHXLY010000002.1"/>
</dbReference>
<evidence type="ECO:0000313" key="3">
    <source>
        <dbReference type="Proteomes" id="UP001598251"/>
    </source>
</evidence>
<feature type="region of interest" description="Disordered" evidence="1">
    <location>
        <begin position="145"/>
        <end position="218"/>
    </location>
</feature>
<comment type="caution">
    <text evidence="2">The sequence shown here is derived from an EMBL/GenBank/DDBJ whole genome shotgun (WGS) entry which is preliminary data.</text>
</comment>
<keyword evidence="3" id="KW-1185">Reference proteome</keyword>
<protein>
    <submittedName>
        <fullName evidence="2">Uncharacterized protein</fullName>
    </submittedName>
</protein>
<gene>
    <name evidence="2" type="ORF">ACFWSS_17905</name>
</gene>
<feature type="compositionally biased region" description="Low complexity" evidence="1">
    <location>
        <begin position="163"/>
        <end position="173"/>
    </location>
</feature>
<dbReference type="EMBL" id="JBHXOF010000010">
    <property type="protein sequence ID" value="MFD4214754.1"/>
    <property type="molecule type" value="Genomic_DNA"/>
</dbReference>
<accession>A0ABW6EHI4</accession>
<organism evidence="2 3">
    <name type="scientific">Streptomyces sindenensis</name>
    <dbReference type="NCBI Taxonomy" id="67363"/>
    <lineage>
        <taxon>Bacteria</taxon>
        <taxon>Bacillati</taxon>
        <taxon>Actinomycetota</taxon>
        <taxon>Actinomycetes</taxon>
        <taxon>Kitasatosporales</taxon>
        <taxon>Streptomycetaceae</taxon>
        <taxon>Streptomyces</taxon>
    </lineage>
</organism>
<reference evidence="2 3" key="1">
    <citation type="submission" date="2024-09" db="EMBL/GenBank/DDBJ databases">
        <title>The Natural Products Discovery Center: Release of the First 8490 Sequenced Strains for Exploring Actinobacteria Biosynthetic Diversity.</title>
        <authorList>
            <person name="Kalkreuter E."/>
            <person name="Kautsar S.A."/>
            <person name="Yang D."/>
            <person name="Bader C.D."/>
            <person name="Teijaro C.N."/>
            <person name="Fluegel L."/>
            <person name="Davis C.M."/>
            <person name="Simpson J.R."/>
            <person name="Lauterbach L."/>
            <person name="Steele A.D."/>
            <person name="Gui C."/>
            <person name="Meng S."/>
            <person name="Li G."/>
            <person name="Viehrig K."/>
            <person name="Ye F."/>
            <person name="Su P."/>
            <person name="Kiefer A.F."/>
            <person name="Nichols A."/>
            <person name="Cepeda A.J."/>
            <person name="Yan W."/>
            <person name="Fan B."/>
            <person name="Jiang Y."/>
            <person name="Adhikari A."/>
            <person name="Zheng C.-J."/>
            <person name="Schuster L."/>
            <person name="Cowan T.M."/>
            <person name="Smanski M.J."/>
            <person name="Chevrette M.G."/>
            <person name="De Carvalho L.P.S."/>
            <person name="Shen B."/>
        </authorList>
    </citation>
    <scope>NUCLEOTIDE SEQUENCE [LARGE SCALE GENOMIC DNA]</scope>
    <source>
        <strain evidence="2 3">NPDC058546</strain>
    </source>
</reference>
<sequence>MGPQQSWSHHKVLAEEFCLHDEQVRFAEAALREAQMRRSRSLAAFAVTVGRGRSVADLLGLQEREVRSVRREVGENGARAAADDLLHASRASNDGPRTEWTTDLDAALSHGWSQGVDLQVLAAQVGTDVASIVDRLKDLSTLGMLREDSGTPARGRHRKRGNAADSPPAEAAAHSQPRERPAEPRPTSQQMAESWAAWESQLIPEPNSAAAQGSRGVVLEGVVYPPSPYDH</sequence>
<dbReference type="Proteomes" id="UP001598251">
    <property type="component" value="Unassembled WGS sequence"/>
</dbReference>
<name>A0ABW6EHI4_9ACTN</name>